<dbReference type="EMBL" id="VSSQ01015716">
    <property type="protein sequence ID" value="MPM56349.1"/>
    <property type="molecule type" value="Genomic_DNA"/>
</dbReference>
<evidence type="ECO:0000313" key="2">
    <source>
        <dbReference type="EMBL" id="MPM56349.1"/>
    </source>
</evidence>
<evidence type="ECO:0000256" key="1">
    <source>
        <dbReference type="SAM" id="Phobius"/>
    </source>
</evidence>
<keyword evidence="1" id="KW-1133">Transmembrane helix</keyword>
<comment type="caution">
    <text evidence="2">The sequence shown here is derived from an EMBL/GenBank/DDBJ whole genome shotgun (WGS) entry which is preliminary data.</text>
</comment>
<organism evidence="2">
    <name type="scientific">bioreactor metagenome</name>
    <dbReference type="NCBI Taxonomy" id="1076179"/>
    <lineage>
        <taxon>unclassified sequences</taxon>
        <taxon>metagenomes</taxon>
        <taxon>ecological metagenomes</taxon>
    </lineage>
</organism>
<dbReference type="AlphaFoldDB" id="A0A645ATE2"/>
<reference evidence="2" key="1">
    <citation type="submission" date="2019-08" db="EMBL/GenBank/DDBJ databases">
        <authorList>
            <person name="Kucharzyk K."/>
            <person name="Murdoch R.W."/>
            <person name="Higgins S."/>
            <person name="Loffler F."/>
        </authorList>
    </citation>
    <scope>NUCLEOTIDE SEQUENCE</scope>
</reference>
<keyword evidence="1" id="KW-0472">Membrane</keyword>
<proteinExistence type="predicted"/>
<keyword evidence="1" id="KW-0812">Transmembrane</keyword>
<feature type="transmembrane region" description="Helical" evidence="1">
    <location>
        <begin position="45"/>
        <end position="65"/>
    </location>
</feature>
<protein>
    <submittedName>
        <fullName evidence="2">Uncharacterized protein</fullName>
    </submittedName>
</protein>
<gene>
    <name evidence="2" type="ORF">SDC9_103151</name>
</gene>
<accession>A0A645ATE2</accession>
<sequence length="99" mass="11310">MLGTISEVFSWGAPFIIVIYTPMNIPIAARIRTERTIKKPFKKPLFFFFFFFSFEFFGLGDAFPLEELCSECEEPRPEDETLLLFLSAATGPEGCDLPE</sequence>
<name>A0A645ATE2_9ZZZZ</name>
<feature type="transmembrane region" description="Helical" evidence="1">
    <location>
        <begin position="12"/>
        <end position="33"/>
    </location>
</feature>